<evidence type="ECO:0000256" key="1">
    <source>
        <dbReference type="ARBA" id="ARBA00004141"/>
    </source>
</evidence>
<feature type="transmembrane region" description="Helical" evidence="7">
    <location>
        <begin position="177"/>
        <end position="196"/>
    </location>
</feature>
<evidence type="ECO:0000256" key="7">
    <source>
        <dbReference type="SAM" id="Phobius"/>
    </source>
</evidence>
<dbReference type="Proteomes" id="UP001500393">
    <property type="component" value="Unassembled WGS sequence"/>
</dbReference>
<feature type="transmembrane region" description="Helical" evidence="7">
    <location>
        <begin position="79"/>
        <end position="98"/>
    </location>
</feature>
<feature type="transmembrane region" description="Helical" evidence="7">
    <location>
        <begin position="146"/>
        <end position="170"/>
    </location>
</feature>
<organism evidence="8 9">
    <name type="scientific">Kribbella sancticallisti</name>
    <dbReference type="NCBI Taxonomy" id="460087"/>
    <lineage>
        <taxon>Bacteria</taxon>
        <taxon>Bacillati</taxon>
        <taxon>Actinomycetota</taxon>
        <taxon>Actinomycetes</taxon>
        <taxon>Propionibacteriales</taxon>
        <taxon>Kribbellaceae</taxon>
        <taxon>Kribbella</taxon>
    </lineage>
</organism>
<gene>
    <name evidence="8" type="ORF">GCM10009789_03510</name>
</gene>
<protein>
    <submittedName>
        <fullName evidence="8">Cytosine permease</fullName>
    </submittedName>
</protein>
<accession>A0ABN2C5U5</accession>
<feature type="transmembrane region" description="Helical" evidence="7">
    <location>
        <begin position="249"/>
        <end position="271"/>
    </location>
</feature>
<evidence type="ECO:0000256" key="6">
    <source>
        <dbReference type="SAM" id="MobiDB-lite"/>
    </source>
</evidence>
<evidence type="ECO:0000313" key="8">
    <source>
        <dbReference type="EMBL" id="GAA1553306.1"/>
    </source>
</evidence>
<feature type="transmembrane region" description="Helical" evidence="7">
    <location>
        <begin position="54"/>
        <end position="73"/>
    </location>
</feature>
<dbReference type="PANTHER" id="PTHR30569:SF0">
    <property type="entry name" value="CYTOSINE PERMEASE"/>
    <property type="match status" value="1"/>
</dbReference>
<feature type="region of interest" description="Disordered" evidence="6">
    <location>
        <begin position="1"/>
        <end position="23"/>
    </location>
</feature>
<dbReference type="CDD" id="cd11484">
    <property type="entry name" value="SLC-NCS1sbd_CobB-like"/>
    <property type="match status" value="1"/>
</dbReference>
<feature type="transmembrane region" description="Helical" evidence="7">
    <location>
        <begin position="110"/>
        <end position="134"/>
    </location>
</feature>
<dbReference type="InterPro" id="IPR030191">
    <property type="entry name" value="CodB"/>
</dbReference>
<feature type="transmembrane region" description="Helical" evidence="7">
    <location>
        <begin position="216"/>
        <end position="237"/>
    </location>
</feature>
<feature type="transmembrane region" description="Helical" evidence="7">
    <location>
        <begin position="336"/>
        <end position="355"/>
    </location>
</feature>
<comment type="caution">
    <text evidence="8">The sequence shown here is derived from an EMBL/GenBank/DDBJ whole genome shotgun (WGS) entry which is preliminary data.</text>
</comment>
<keyword evidence="9" id="KW-1185">Reference proteome</keyword>
<evidence type="ECO:0000313" key="9">
    <source>
        <dbReference type="Proteomes" id="UP001500393"/>
    </source>
</evidence>
<name>A0ABN2C5U5_9ACTN</name>
<sequence length="469" mass="49305">METHMTHGHTLDTPGASPEESPSLVGHDDYAFSRVPASARYSWWSVAVQRFGQLSALAQFFLAASIGVGMGFWDAMLAILIGSVLLEVVTIFLGMAAVREGLSTSVLARWTGFGCKGSTLVGLGLALSLTGWFAVQNEVFAEGLHVVFPAVPVWLLCVLGGVAVTLIVVYGFASMTWVAYVTVPAFLLLATWSMVSELRHHSLSSLINAPPAGTEISLAVGTTIVAGGFIVGAIFTPDMARYNRSTADVVKQTVVGVTFGEFYVGVAGVLLAHAVKASASSDAGLVIGIIQSTSGTLGVLILVASILKINDWNLYPSSLGLVNAAQGLFGKNLNRAVAAVALGLIGSVLSALSFADHFQAYLVELGILFPPIAGIMVADYFVLRTWRAELDESRARNALPTTVPDWVPAGLVAWAVAYAFGKYSSENPEFLAAINVPAVSSLLVAFALHIGLGKLGLARGIRIRPTEKG</sequence>
<feature type="transmembrane region" description="Helical" evidence="7">
    <location>
        <begin position="403"/>
        <end position="420"/>
    </location>
</feature>
<comment type="subcellular location">
    <subcellularLocation>
        <location evidence="1">Membrane</location>
        <topology evidence="1">Multi-pass membrane protein</topology>
    </subcellularLocation>
</comment>
<dbReference type="Gene3D" id="1.10.4160.10">
    <property type="entry name" value="Hydantoin permease"/>
    <property type="match status" value="1"/>
</dbReference>
<evidence type="ECO:0000256" key="5">
    <source>
        <dbReference type="ARBA" id="ARBA00023136"/>
    </source>
</evidence>
<dbReference type="Pfam" id="PF02133">
    <property type="entry name" value="Transp_cyt_pur"/>
    <property type="match status" value="1"/>
</dbReference>
<evidence type="ECO:0000256" key="4">
    <source>
        <dbReference type="ARBA" id="ARBA00022989"/>
    </source>
</evidence>
<keyword evidence="4 7" id="KW-1133">Transmembrane helix</keyword>
<keyword evidence="5 7" id="KW-0472">Membrane</keyword>
<proteinExistence type="inferred from homology"/>
<feature type="transmembrane region" description="Helical" evidence="7">
    <location>
        <begin position="283"/>
        <end position="307"/>
    </location>
</feature>
<feature type="transmembrane region" description="Helical" evidence="7">
    <location>
        <begin position="361"/>
        <end position="382"/>
    </location>
</feature>
<reference evidence="8 9" key="1">
    <citation type="journal article" date="2019" name="Int. J. Syst. Evol. Microbiol.">
        <title>The Global Catalogue of Microorganisms (GCM) 10K type strain sequencing project: providing services to taxonomists for standard genome sequencing and annotation.</title>
        <authorList>
            <consortium name="The Broad Institute Genomics Platform"/>
            <consortium name="The Broad Institute Genome Sequencing Center for Infectious Disease"/>
            <person name="Wu L."/>
            <person name="Ma J."/>
        </authorList>
    </citation>
    <scope>NUCLEOTIDE SEQUENCE [LARGE SCALE GENOMIC DNA]</scope>
    <source>
        <strain evidence="8 9">JCM 14969</strain>
    </source>
</reference>
<dbReference type="PANTHER" id="PTHR30569">
    <property type="entry name" value="CYTOSINE TRANSPORTER CODB"/>
    <property type="match status" value="1"/>
</dbReference>
<feature type="transmembrane region" description="Helical" evidence="7">
    <location>
        <begin position="432"/>
        <end position="452"/>
    </location>
</feature>
<comment type="similarity">
    <text evidence="2">Belongs to the purine-cytosine permease (2.A.39) family.</text>
</comment>
<dbReference type="InterPro" id="IPR001248">
    <property type="entry name" value="Pur-cyt_permease"/>
</dbReference>
<evidence type="ECO:0000256" key="3">
    <source>
        <dbReference type="ARBA" id="ARBA00022692"/>
    </source>
</evidence>
<keyword evidence="3 7" id="KW-0812">Transmembrane</keyword>
<dbReference type="EMBL" id="BAAAOS010000005">
    <property type="protein sequence ID" value="GAA1553306.1"/>
    <property type="molecule type" value="Genomic_DNA"/>
</dbReference>
<evidence type="ECO:0000256" key="2">
    <source>
        <dbReference type="ARBA" id="ARBA00008974"/>
    </source>
</evidence>